<dbReference type="PROSITE" id="PS51155">
    <property type="entry name" value="CHIT_BIND_RR_2"/>
    <property type="match status" value="1"/>
</dbReference>
<keyword evidence="1" id="KW-0193">Cuticle</keyword>
<dbReference type="Pfam" id="PF00379">
    <property type="entry name" value="Chitin_bind_4"/>
    <property type="match status" value="1"/>
</dbReference>
<evidence type="ECO:0000256" key="1">
    <source>
        <dbReference type="ARBA" id="ARBA00022460"/>
    </source>
</evidence>
<organism evidence="3">
    <name type="scientific">Cyprideis torosa</name>
    <dbReference type="NCBI Taxonomy" id="163714"/>
    <lineage>
        <taxon>Eukaryota</taxon>
        <taxon>Metazoa</taxon>
        <taxon>Ecdysozoa</taxon>
        <taxon>Arthropoda</taxon>
        <taxon>Crustacea</taxon>
        <taxon>Oligostraca</taxon>
        <taxon>Ostracoda</taxon>
        <taxon>Podocopa</taxon>
        <taxon>Podocopida</taxon>
        <taxon>Cytherocopina</taxon>
        <taxon>Cytheroidea</taxon>
        <taxon>Cytherideidae</taxon>
        <taxon>Cyprideis</taxon>
    </lineage>
</organism>
<dbReference type="PANTHER" id="PTHR12236:SF79">
    <property type="entry name" value="CUTICULAR PROTEIN 50CB-RELATED"/>
    <property type="match status" value="1"/>
</dbReference>
<feature type="region of interest" description="Disordered" evidence="2">
    <location>
        <begin position="1"/>
        <end position="82"/>
    </location>
</feature>
<dbReference type="GO" id="GO:0005615">
    <property type="term" value="C:extracellular space"/>
    <property type="evidence" value="ECO:0007669"/>
    <property type="project" value="TreeGrafter"/>
</dbReference>
<proteinExistence type="predicted"/>
<dbReference type="GO" id="GO:0031012">
    <property type="term" value="C:extracellular matrix"/>
    <property type="evidence" value="ECO:0007669"/>
    <property type="project" value="TreeGrafter"/>
</dbReference>
<dbReference type="InterPro" id="IPR000618">
    <property type="entry name" value="Insect_cuticle"/>
</dbReference>
<dbReference type="AlphaFoldDB" id="A0A7R8ZRT7"/>
<feature type="region of interest" description="Disordered" evidence="2">
    <location>
        <begin position="321"/>
        <end position="354"/>
    </location>
</feature>
<dbReference type="EMBL" id="OB664072">
    <property type="protein sequence ID" value="CAD7231971.1"/>
    <property type="molecule type" value="Genomic_DNA"/>
</dbReference>
<dbReference type="PANTHER" id="PTHR12236">
    <property type="entry name" value="STRUCTURAL CONTITUENT OF CUTICLE"/>
    <property type="match status" value="1"/>
</dbReference>
<dbReference type="GO" id="GO:0042302">
    <property type="term" value="F:structural constituent of cuticle"/>
    <property type="evidence" value="ECO:0007669"/>
    <property type="project" value="UniProtKB-UniRule"/>
</dbReference>
<protein>
    <submittedName>
        <fullName evidence="3">Uncharacterized protein</fullName>
    </submittedName>
</protein>
<feature type="compositionally biased region" description="Basic and acidic residues" evidence="2">
    <location>
        <begin position="1"/>
        <end position="10"/>
    </location>
</feature>
<feature type="compositionally biased region" description="Basic and acidic residues" evidence="2">
    <location>
        <begin position="56"/>
        <end position="65"/>
    </location>
</feature>
<dbReference type="OrthoDB" id="6375522at2759"/>
<name>A0A7R8ZRT7_9CRUS</name>
<gene>
    <name evidence="3" type="ORF">CTOB1V02_LOCUS9814</name>
</gene>
<accession>A0A7R8ZRT7</accession>
<evidence type="ECO:0000256" key="2">
    <source>
        <dbReference type="SAM" id="MobiDB-lite"/>
    </source>
</evidence>
<feature type="region of interest" description="Disordered" evidence="2">
    <location>
        <begin position="100"/>
        <end position="124"/>
    </location>
</feature>
<sequence>MTKELEEISHKKIKRAATSEWKLEREDSSTDNSFQGFQLRDGQKDKRKKNAISGKIGREEKEEGKKKKLGVGEPRSPSGTREKHLIHLLIKRPGREFKVREEEPESTTVANCSGVLPSSLDSGDTKQRVGFGTWQPSDQPLPSSACPHTVCGSKVGSIKSVALSLIVTSLKAIPSESVESTDGVSRVFFEIFLPNTNSFIMYKLIVLFAVVAVALCDKLPARFLGGRSDSGSGEGRTRVVYRAPSRGYGSASDERAVYNFNWAVRDDETGIDMGHQEARDGDNTQGSYRVLLPDGRIQTVTYTVDGDSGYLANVQYEGEARFDSNSGESRPSGRYGQPIVIRYRGRRGSDSSEK</sequence>
<reference evidence="3" key="1">
    <citation type="submission" date="2020-11" db="EMBL/GenBank/DDBJ databases">
        <authorList>
            <person name="Tran Van P."/>
        </authorList>
    </citation>
    <scope>NUCLEOTIDE SEQUENCE</scope>
</reference>
<dbReference type="InterPro" id="IPR051217">
    <property type="entry name" value="Insect_Cuticle_Struc_Prot"/>
</dbReference>
<evidence type="ECO:0000313" key="3">
    <source>
        <dbReference type="EMBL" id="CAD7231971.1"/>
    </source>
</evidence>